<keyword evidence="1 5" id="KW-0547">Nucleotide-binding</keyword>
<dbReference type="InterPro" id="IPR027417">
    <property type="entry name" value="P-loop_NTPase"/>
</dbReference>
<evidence type="ECO:0000256" key="1">
    <source>
        <dbReference type="ARBA" id="ARBA00022741"/>
    </source>
</evidence>
<dbReference type="GO" id="GO:0005829">
    <property type="term" value="C:cytosol"/>
    <property type="evidence" value="ECO:0007669"/>
    <property type="project" value="TreeGrafter"/>
</dbReference>
<evidence type="ECO:0000256" key="3">
    <source>
        <dbReference type="ARBA" id="ARBA00022806"/>
    </source>
</evidence>
<proteinExistence type="predicted"/>
<dbReference type="Proteomes" id="UP000078368">
    <property type="component" value="Unassembled WGS sequence"/>
</dbReference>
<dbReference type="InterPro" id="IPR014016">
    <property type="entry name" value="UvrD-like_ATP-bd"/>
</dbReference>
<evidence type="ECO:0000259" key="6">
    <source>
        <dbReference type="PROSITE" id="PS51198"/>
    </source>
</evidence>
<feature type="domain" description="UvrD-like helicase ATP-binding" evidence="6">
    <location>
        <begin position="184"/>
        <end position="588"/>
    </location>
</feature>
<feature type="binding site" evidence="5">
    <location>
        <begin position="205"/>
        <end position="212"/>
    </location>
    <ligand>
        <name>ATP</name>
        <dbReference type="ChEBI" id="CHEBI:30616"/>
    </ligand>
</feature>
<protein>
    <submittedName>
        <fullName evidence="7">Helicase</fullName>
    </submittedName>
</protein>
<keyword evidence="3 5" id="KW-0347">Helicase</keyword>
<evidence type="ECO:0000313" key="8">
    <source>
        <dbReference type="Proteomes" id="UP000078368"/>
    </source>
</evidence>
<dbReference type="InterPro" id="IPR000212">
    <property type="entry name" value="DNA_helicase_UvrD/REP"/>
</dbReference>
<dbReference type="PANTHER" id="PTHR11070">
    <property type="entry name" value="UVRD / RECB / PCRA DNA HELICASE FAMILY MEMBER"/>
    <property type="match status" value="1"/>
</dbReference>
<evidence type="ECO:0000313" key="7">
    <source>
        <dbReference type="EMBL" id="OAP85310.1"/>
    </source>
</evidence>
<dbReference type="GO" id="GO:0005524">
    <property type="term" value="F:ATP binding"/>
    <property type="evidence" value="ECO:0007669"/>
    <property type="project" value="UniProtKB-UniRule"/>
</dbReference>
<evidence type="ECO:0000256" key="5">
    <source>
        <dbReference type="PROSITE-ProRule" id="PRU00560"/>
    </source>
</evidence>
<name>A0A179B1C8_9ACTO</name>
<dbReference type="AlphaFoldDB" id="A0A179B1C8"/>
<keyword evidence="2 5" id="KW-0378">Hydrolase</keyword>
<accession>A0A179B1C8</accession>
<dbReference type="RefSeq" id="WP_064231918.1">
    <property type="nucleotide sequence ID" value="NZ_LVZK01000003.1"/>
</dbReference>
<keyword evidence="4 5" id="KW-0067">ATP-binding</keyword>
<keyword evidence="8" id="KW-1185">Reference proteome</keyword>
<comment type="caution">
    <text evidence="7">The sequence shown here is derived from an EMBL/GenBank/DDBJ whole genome shotgun (WGS) entry which is preliminary data.</text>
</comment>
<dbReference type="PROSITE" id="PS51198">
    <property type="entry name" value="UVRD_HELICASE_ATP_BIND"/>
    <property type="match status" value="1"/>
</dbReference>
<dbReference type="PANTHER" id="PTHR11070:SF45">
    <property type="entry name" value="DNA 3'-5' HELICASE"/>
    <property type="match status" value="1"/>
</dbReference>
<dbReference type="Pfam" id="PF00580">
    <property type="entry name" value="UvrD-helicase"/>
    <property type="match status" value="1"/>
</dbReference>
<reference evidence="7 8" key="1">
    <citation type="submission" date="2016-04" db="EMBL/GenBank/DDBJ databases">
        <title>Peptidophaga gingivicola gen. nov., sp. nov., isolated from human subgingival plaque.</title>
        <authorList>
            <person name="Beall C.J."/>
            <person name="Mokrzan E.M."/>
            <person name="Griffen A.L."/>
            <person name="Leys E.J."/>
        </authorList>
    </citation>
    <scope>NUCLEOTIDE SEQUENCE [LARGE SCALE GENOMIC DNA]</scope>
    <source>
        <strain evidence="7 8">BA112</strain>
    </source>
</reference>
<evidence type="ECO:0000256" key="2">
    <source>
        <dbReference type="ARBA" id="ARBA00022801"/>
    </source>
</evidence>
<organism evidence="7 8">
    <name type="scientific">Peptidiphaga gingivicola</name>
    <dbReference type="NCBI Taxonomy" id="2741497"/>
    <lineage>
        <taxon>Bacteria</taxon>
        <taxon>Bacillati</taxon>
        <taxon>Actinomycetota</taxon>
        <taxon>Actinomycetes</taxon>
        <taxon>Actinomycetales</taxon>
        <taxon>Actinomycetaceae</taxon>
        <taxon>Peptidiphaga</taxon>
    </lineage>
</organism>
<dbReference type="GO" id="GO:0003677">
    <property type="term" value="F:DNA binding"/>
    <property type="evidence" value="ECO:0007669"/>
    <property type="project" value="InterPro"/>
</dbReference>
<dbReference type="GO" id="GO:0000725">
    <property type="term" value="P:recombinational repair"/>
    <property type="evidence" value="ECO:0007669"/>
    <property type="project" value="TreeGrafter"/>
</dbReference>
<dbReference type="STRING" id="1823756.A4H34_09400"/>
<gene>
    <name evidence="7" type="ORF">A4H34_09400</name>
</gene>
<dbReference type="GO" id="GO:0016787">
    <property type="term" value="F:hydrolase activity"/>
    <property type="evidence" value="ECO:0007669"/>
    <property type="project" value="UniProtKB-UniRule"/>
</dbReference>
<dbReference type="EMBL" id="LVZK01000003">
    <property type="protein sequence ID" value="OAP85310.1"/>
    <property type="molecule type" value="Genomic_DNA"/>
</dbReference>
<dbReference type="SUPFAM" id="SSF52540">
    <property type="entry name" value="P-loop containing nucleoside triphosphate hydrolases"/>
    <property type="match status" value="1"/>
</dbReference>
<sequence length="747" mass="81082">MGELSARSRAIADEQGFVETAYAALDRQREAYSERLREVRAQQGHESAGALSERDSFATHYEDNLIRLRNVENRLVMGRLDFTDGETEHIGRIGLKDEDQEIILLDWRTPQAEPFYRATAAEPGDVVRRRHIQTRMRDVVGVEDELLDAEASDGLSDLNLTGEGALMAAMATARDGKMSDIVATIQAEQDRIIRADSNGILVVQGGPGTGKTAVALHRAAYLLYTQRERLSRSGVLIVGPSPVFLRYIDQVLPSLGESDIVSTTVTGLLPGVEATGADTPQAARIKGSSVWRTIAANAVRNVLERPLDRPVSFTIDSSPVTLTPSHVEAAQQRARRGGRPHNEARETYARILVEELANQVAAHKEMALEDAGWIVDEVVSSREARREINLRWLPSSPVQLLERLYARPRLLAMCAPELSPEEIEEVRRPKGSPITAADIPILDELAECLGPFRTDFEKRQRAAAQARDAELSEYVKETMSSMNLGGGIVNLEQLTERAAGSGPQSSLADRASADRTWTYGHIVVDEAQELSPMQWEMLARRCPTRSMTVVGDLDQRPDGSPSGGWASILGRLGSSARIENLTVSYRTPATILRSAGRTLAAAGVSVLPVEAARDLPDCLAFTAIEADGREGAVVRSVKERRAWLDGEYGPGEGTLAVIVPSDLREGIAEALAGDPGLAEYVKADSAGLARIGVLSAIEAKGLEYDAVVLVEPSRVLAEGPGNLYVAMTRPTRRLDVLYSGELPAGMA</sequence>
<dbReference type="GO" id="GO:0043138">
    <property type="term" value="F:3'-5' DNA helicase activity"/>
    <property type="evidence" value="ECO:0007669"/>
    <property type="project" value="TreeGrafter"/>
</dbReference>
<dbReference type="OrthoDB" id="9787585at2"/>
<dbReference type="Gene3D" id="3.40.50.300">
    <property type="entry name" value="P-loop containing nucleotide triphosphate hydrolases"/>
    <property type="match status" value="3"/>
</dbReference>
<evidence type="ECO:0000256" key="4">
    <source>
        <dbReference type="ARBA" id="ARBA00022840"/>
    </source>
</evidence>